<evidence type="ECO:0000256" key="5">
    <source>
        <dbReference type="ARBA" id="ARBA00022692"/>
    </source>
</evidence>
<comment type="caution">
    <text evidence="10">The sequence shown here is derived from an EMBL/GenBank/DDBJ whole genome shotgun (WGS) entry which is preliminary data.</text>
</comment>
<evidence type="ECO:0000313" key="11">
    <source>
        <dbReference type="Proteomes" id="UP000295064"/>
    </source>
</evidence>
<gene>
    <name evidence="10" type="ORF">DFR79_1494</name>
</gene>
<dbReference type="PANTHER" id="PTHR30026:SF20">
    <property type="entry name" value="OUTER MEMBRANE PROTEIN TOLC"/>
    <property type="match status" value="1"/>
</dbReference>
<sequence length="350" mass="40605">MNFKKIGIIFLLLIIISLPAAAAELLSLEEAMERAKSENMDLKLTEISYQKSEINLKKLELQNKFNYTETQSLEINKNYLSSQKNYQDSKAEIIKSVIQQYTNLWLLQKEIEAQELTTRAEERLYNEMQARFELAQLSRIDLLDQLNQYNNASNELENLKDNYEQSLIKFKTALNLENKEIDIEELAEPEIWEITEEEALEKGIAESNTIKIAELNLELAKKEFQKNKIESSSSEQKIAELELQAAEISLEKAEEDLENEIIKAHLSLQQAEKNIELMENNLERSESQYQQTKRQFELGSVTQTALLQYEASLVNSEYQLKNAYLNYYLAQEELADLLNLEPGVTINEQK</sequence>
<accession>A0A4V3CD39</accession>
<protein>
    <submittedName>
        <fullName evidence="10">Outer membrane efflux protein</fullName>
    </submittedName>
</protein>
<dbReference type="EMBL" id="SNWX01000049">
    <property type="protein sequence ID" value="TDO71323.1"/>
    <property type="molecule type" value="Genomic_DNA"/>
</dbReference>
<dbReference type="GO" id="GO:0015288">
    <property type="term" value="F:porin activity"/>
    <property type="evidence" value="ECO:0007669"/>
    <property type="project" value="TreeGrafter"/>
</dbReference>
<feature type="signal peptide" evidence="9">
    <location>
        <begin position="1"/>
        <end position="22"/>
    </location>
</feature>
<keyword evidence="4" id="KW-1134">Transmembrane beta strand</keyword>
<reference evidence="10 11" key="1">
    <citation type="submission" date="2019-03" db="EMBL/GenBank/DDBJ databases">
        <title>Subsurface microbial communities from deep shales in Ohio and West Virginia, USA.</title>
        <authorList>
            <person name="Wrighton K."/>
        </authorList>
    </citation>
    <scope>NUCLEOTIDE SEQUENCE [LARGE SCALE GENOMIC DNA]</scope>
    <source>
        <strain evidence="10 11">MA284_T2</strain>
    </source>
</reference>
<keyword evidence="3" id="KW-0813">Transport</keyword>
<keyword evidence="6" id="KW-0472">Membrane</keyword>
<feature type="coiled-coil region" evidence="8">
    <location>
        <begin position="18"/>
        <end position="62"/>
    </location>
</feature>
<keyword evidence="7" id="KW-0998">Cell outer membrane</keyword>
<keyword evidence="8" id="KW-0175">Coiled coil</keyword>
<keyword evidence="9" id="KW-0732">Signal</keyword>
<dbReference type="Proteomes" id="UP000295064">
    <property type="component" value="Unassembled WGS sequence"/>
</dbReference>
<evidence type="ECO:0000256" key="6">
    <source>
        <dbReference type="ARBA" id="ARBA00023136"/>
    </source>
</evidence>
<name>A0A4V3CD39_9FIRM</name>
<dbReference type="RefSeq" id="WP_133516393.1">
    <property type="nucleotide sequence ID" value="NZ_SNWX01000049.1"/>
</dbReference>
<evidence type="ECO:0000256" key="9">
    <source>
        <dbReference type="SAM" id="SignalP"/>
    </source>
</evidence>
<keyword evidence="5" id="KW-0812">Transmembrane</keyword>
<dbReference type="InterPro" id="IPR003423">
    <property type="entry name" value="OMP_efflux"/>
</dbReference>
<feature type="coiled-coil region" evidence="8">
    <location>
        <begin position="139"/>
        <end position="169"/>
    </location>
</feature>
<dbReference type="InterPro" id="IPR051906">
    <property type="entry name" value="TolC-like"/>
</dbReference>
<dbReference type="GO" id="GO:1990281">
    <property type="term" value="C:efflux pump complex"/>
    <property type="evidence" value="ECO:0007669"/>
    <property type="project" value="TreeGrafter"/>
</dbReference>
<comment type="subcellular location">
    <subcellularLocation>
        <location evidence="1">Cell outer membrane</location>
    </subcellularLocation>
</comment>
<dbReference type="Pfam" id="PF02321">
    <property type="entry name" value="OEP"/>
    <property type="match status" value="2"/>
</dbReference>
<evidence type="ECO:0000256" key="1">
    <source>
        <dbReference type="ARBA" id="ARBA00004442"/>
    </source>
</evidence>
<feature type="chain" id="PRO_5020203006" evidence="9">
    <location>
        <begin position="23"/>
        <end position="350"/>
    </location>
</feature>
<evidence type="ECO:0000256" key="8">
    <source>
        <dbReference type="SAM" id="Coils"/>
    </source>
</evidence>
<feature type="coiled-coil region" evidence="8">
    <location>
        <begin position="210"/>
        <end position="295"/>
    </location>
</feature>
<dbReference type="GO" id="GO:0009279">
    <property type="term" value="C:cell outer membrane"/>
    <property type="evidence" value="ECO:0007669"/>
    <property type="project" value="UniProtKB-SubCell"/>
</dbReference>
<organism evidence="10 11">
    <name type="scientific">Halanaerobium saccharolyticum</name>
    <dbReference type="NCBI Taxonomy" id="43595"/>
    <lineage>
        <taxon>Bacteria</taxon>
        <taxon>Bacillati</taxon>
        <taxon>Bacillota</taxon>
        <taxon>Clostridia</taxon>
        <taxon>Halanaerobiales</taxon>
        <taxon>Halanaerobiaceae</taxon>
        <taxon>Halanaerobium</taxon>
    </lineage>
</organism>
<dbReference type="Gene3D" id="1.20.1600.10">
    <property type="entry name" value="Outer membrane efflux proteins (OEP)"/>
    <property type="match status" value="2"/>
</dbReference>
<dbReference type="SUPFAM" id="SSF56954">
    <property type="entry name" value="Outer membrane efflux proteins (OEP)"/>
    <property type="match status" value="2"/>
</dbReference>
<proteinExistence type="inferred from homology"/>
<evidence type="ECO:0000256" key="2">
    <source>
        <dbReference type="ARBA" id="ARBA00007613"/>
    </source>
</evidence>
<evidence type="ECO:0000256" key="3">
    <source>
        <dbReference type="ARBA" id="ARBA00022448"/>
    </source>
</evidence>
<dbReference type="AlphaFoldDB" id="A0A4V3CD39"/>
<dbReference type="OrthoDB" id="2112734at2"/>
<evidence type="ECO:0000256" key="4">
    <source>
        <dbReference type="ARBA" id="ARBA00022452"/>
    </source>
</evidence>
<dbReference type="PANTHER" id="PTHR30026">
    <property type="entry name" value="OUTER MEMBRANE PROTEIN TOLC"/>
    <property type="match status" value="1"/>
</dbReference>
<comment type="similarity">
    <text evidence="2">Belongs to the outer membrane factor (OMF) (TC 1.B.17) family.</text>
</comment>
<evidence type="ECO:0000313" key="10">
    <source>
        <dbReference type="EMBL" id="TDO71323.1"/>
    </source>
</evidence>
<evidence type="ECO:0000256" key="7">
    <source>
        <dbReference type="ARBA" id="ARBA00023237"/>
    </source>
</evidence>
<dbReference type="GO" id="GO:0015562">
    <property type="term" value="F:efflux transmembrane transporter activity"/>
    <property type="evidence" value="ECO:0007669"/>
    <property type="project" value="InterPro"/>
</dbReference>